<evidence type="ECO:0000313" key="3">
    <source>
        <dbReference type="Proteomes" id="UP001322744"/>
    </source>
</evidence>
<evidence type="ECO:0000256" key="1">
    <source>
        <dbReference type="SAM" id="Phobius"/>
    </source>
</evidence>
<accession>A0ABZ0TXU0</accession>
<name>A0ABZ0TXU0_9FIRM</name>
<keyword evidence="3" id="KW-1185">Reference proteome</keyword>
<proteinExistence type="predicted"/>
<dbReference type="Proteomes" id="UP001322744">
    <property type="component" value="Chromosome"/>
</dbReference>
<organism evidence="2 3">
    <name type="scientific">Anaerocellum danielii</name>
    <dbReference type="NCBI Taxonomy" id="1387557"/>
    <lineage>
        <taxon>Bacteria</taxon>
        <taxon>Bacillati</taxon>
        <taxon>Bacillota</taxon>
        <taxon>Bacillota incertae sedis</taxon>
        <taxon>Caldicellulosiruptorales</taxon>
        <taxon>Caldicellulosiruptoraceae</taxon>
        <taxon>Anaerocellum</taxon>
    </lineage>
</organism>
<reference evidence="2 3" key="1">
    <citation type="submission" date="2023-12" db="EMBL/GenBank/DDBJ databases">
        <authorList>
            <person name="Manesh M.J.H."/>
            <person name="Bing R.G."/>
            <person name="Willard D.J."/>
            <person name="Kelly R.M."/>
        </authorList>
    </citation>
    <scope>NUCLEOTIDE SEQUENCE [LARGE SCALE GENOMIC DNA]</scope>
    <source>
        <strain evidence="2 3">DSM 8977</strain>
    </source>
</reference>
<keyword evidence="1" id="KW-1133">Transmembrane helix</keyword>
<sequence>MQETFCNMIFNIFGIILQSSISLENFPMTIVLTVFTLALVWVVAELLLFMLIKILMVLIVDAGIIHKMEV</sequence>
<keyword evidence="1" id="KW-0472">Membrane</keyword>
<protein>
    <submittedName>
        <fullName evidence="2">Uncharacterized protein</fullName>
    </submittedName>
</protein>
<gene>
    <name evidence="2" type="ORF">SOJ16_001752</name>
</gene>
<keyword evidence="1" id="KW-0812">Transmembrane</keyword>
<dbReference type="EMBL" id="CP139957">
    <property type="protein sequence ID" value="WPX07906.1"/>
    <property type="molecule type" value="Genomic_DNA"/>
</dbReference>
<feature type="transmembrane region" description="Helical" evidence="1">
    <location>
        <begin position="30"/>
        <end position="60"/>
    </location>
</feature>
<evidence type="ECO:0000313" key="2">
    <source>
        <dbReference type="EMBL" id="WPX07906.1"/>
    </source>
</evidence>